<organism evidence="1 2">
    <name type="scientific">Cetraspora pellucida</name>
    <dbReference type="NCBI Taxonomy" id="1433469"/>
    <lineage>
        <taxon>Eukaryota</taxon>
        <taxon>Fungi</taxon>
        <taxon>Fungi incertae sedis</taxon>
        <taxon>Mucoromycota</taxon>
        <taxon>Glomeromycotina</taxon>
        <taxon>Glomeromycetes</taxon>
        <taxon>Diversisporales</taxon>
        <taxon>Gigasporaceae</taxon>
        <taxon>Cetraspora</taxon>
    </lineage>
</organism>
<comment type="caution">
    <text evidence="1">The sequence shown here is derived from an EMBL/GenBank/DDBJ whole genome shotgun (WGS) entry which is preliminary data.</text>
</comment>
<accession>A0ACA9LCA7</accession>
<gene>
    <name evidence="1" type="ORF">SPELUC_LOCUS4007</name>
</gene>
<dbReference type="Proteomes" id="UP000789366">
    <property type="component" value="Unassembled WGS sequence"/>
</dbReference>
<evidence type="ECO:0000313" key="1">
    <source>
        <dbReference type="EMBL" id="CAG8522684.1"/>
    </source>
</evidence>
<reference evidence="1" key="1">
    <citation type="submission" date="2021-06" db="EMBL/GenBank/DDBJ databases">
        <authorList>
            <person name="Kallberg Y."/>
            <person name="Tangrot J."/>
            <person name="Rosling A."/>
        </authorList>
    </citation>
    <scope>NUCLEOTIDE SEQUENCE</scope>
    <source>
        <strain evidence="1">28 12/20/2015</strain>
    </source>
</reference>
<proteinExistence type="predicted"/>
<evidence type="ECO:0000313" key="2">
    <source>
        <dbReference type="Proteomes" id="UP000789366"/>
    </source>
</evidence>
<dbReference type="EMBL" id="CAJVPW010003346">
    <property type="protein sequence ID" value="CAG8522684.1"/>
    <property type="molecule type" value="Genomic_DNA"/>
</dbReference>
<keyword evidence="2" id="KW-1185">Reference proteome</keyword>
<name>A0ACA9LCA7_9GLOM</name>
<protein>
    <submittedName>
        <fullName evidence="1">13035_t:CDS:1</fullName>
    </submittedName>
</protein>
<sequence length="220" mass="24757">MSDILSTPQTTQLEAIPVDLTPLDIPDYKDICAFTIDNVCTPEECAALIELSEADGYDPALVNIGGGQQQLMTDVRKSSRYIRDDVKLASDLWSRISKFVPATWTKKSFPVIGLNERLRFLRYDPGEKFKPHQDGSFQRPDGSETTFVTIQLYLNGEGLEGGETSFLNFTGGKVKVTPKTGMVLVFEHLLYHEGSEVLKGRKYVIRTDVLYKTDKYHIIN</sequence>